<dbReference type="InterPro" id="IPR000888">
    <property type="entry name" value="RmlC-like"/>
</dbReference>
<sequence length="181" mass="20458">MKITKTHLLGCIVIEPKVFRDARGFFVETYQKEKYQEIGITEDFVQDNRSRSAKGVLRGLHFQTNQPQGKLVSVTSGAVYDVAVDLRPESATFGSYFGLVLSAELNNQLYIPPGFAHGFCVLSDSADFLYKCTQYYNPASESGIQWNDPTLKINWPISNPFISEKDSTLPSFKDYMENYAQ</sequence>
<dbReference type="Proteomes" id="UP000531962">
    <property type="component" value="Unassembled WGS sequence"/>
</dbReference>
<accession>A0A400JHN5</accession>
<dbReference type="AlphaFoldDB" id="A0A400JHN5"/>
<dbReference type="GO" id="GO:0000271">
    <property type="term" value="P:polysaccharide biosynthetic process"/>
    <property type="evidence" value="ECO:0007669"/>
    <property type="project" value="TreeGrafter"/>
</dbReference>
<dbReference type="InterPro" id="IPR014710">
    <property type="entry name" value="RmlC-like_jellyroll"/>
</dbReference>
<dbReference type="EMBL" id="AASKVF010000085">
    <property type="protein sequence ID" value="EFD6887761.1"/>
    <property type="molecule type" value="Genomic_DNA"/>
</dbReference>
<gene>
    <name evidence="8" type="primary">rfbC</name>
    <name evidence="8" type="ORF">FZU14_27170</name>
</gene>
<keyword evidence="7 8" id="KW-0413">Isomerase</keyword>
<comment type="catalytic activity">
    <reaction evidence="1 7">
        <text>dTDP-4-dehydro-6-deoxy-alpha-D-glucose = dTDP-4-dehydro-beta-L-rhamnose</text>
        <dbReference type="Rhea" id="RHEA:16969"/>
        <dbReference type="ChEBI" id="CHEBI:57649"/>
        <dbReference type="ChEBI" id="CHEBI:62830"/>
        <dbReference type="EC" id="5.1.3.13"/>
    </reaction>
</comment>
<dbReference type="InterPro" id="IPR011051">
    <property type="entry name" value="RmlC_Cupin_sf"/>
</dbReference>
<dbReference type="CDD" id="cd00438">
    <property type="entry name" value="cupin_RmlC"/>
    <property type="match status" value="1"/>
</dbReference>
<evidence type="ECO:0000256" key="3">
    <source>
        <dbReference type="ARBA" id="ARBA00012098"/>
    </source>
</evidence>
<comment type="pathway">
    <text evidence="7">Carbohydrate biosynthesis; dTDP-L-rhamnose biosynthesis.</text>
</comment>
<dbReference type="PANTHER" id="PTHR21047:SF2">
    <property type="entry name" value="THYMIDINE DIPHOSPHO-4-KETO-RHAMNOSE 3,5-EPIMERASE"/>
    <property type="match status" value="1"/>
</dbReference>
<name>A0A400JHN5_ECOLX</name>
<comment type="similarity">
    <text evidence="7">Belongs to the dTDP-4-dehydrorhamnose 3,5-epimerase family.</text>
</comment>
<organism evidence="8 9">
    <name type="scientific">Escherichia coli</name>
    <dbReference type="NCBI Taxonomy" id="562"/>
    <lineage>
        <taxon>Bacteria</taxon>
        <taxon>Pseudomonadati</taxon>
        <taxon>Pseudomonadota</taxon>
        <taxon>Gammaproteobacteria</taxon>
        <taxon>Enterobacterales</taxon>
        <taxon>Enterobacteriaceae</taxon>
        <taxon>Escherichia</taxon>
    </lineage>
</organism>
<dbReference type="GO" id="GO:0019305">
    <property type="term" value="P:dTDP-rhamnose biosynthetic process"/>
    <property type="evidence" value="ECO:0007669"/>
    <property type="project" value="UniProtKB-UniRule"/>
</dbReference>
<dbReference type="Gene3D" id="2.60.120.10">
    <property type="entry name" value="Jelly Rolls"/>
    <property type="match status" value="1"/>
</dbReference>
<dbReference type="GO" id="GO:0005829">
    <property type="term" value="C:cytosol"/>
    <property type="evidence" value="ECO:0007669"/>
    <property type="project" value="TreeGrafter"/>
</dbReference>
<evidence type="ECO:0000313" key="9">
    <source>
        <dbReference type="Proteomes" id="UP000531962"/>
    </source>
</evidence>
<comment type="caution">
    <text evidence="8">The sequence shown here is derived from an EMBL/GenBank/DDBJ whole genome shotgun (WGS) entry which is preliminary data.</text>
</comment>
<proteinExistence type="inferred from homology"/>
<dbReference type="NCBIfam" id="TIGR01221">
    <property type="entry name" value="rmlC"/>
    <property type="match status" value="1"/>
</dbReference>
<feature type="active site" description="Proton acceptor" evidence="5">
    <location>
        <position position="61"/>
    </location>
</feature>
<comment type="subunit">
    <text evidence="7">Homodimer.</text>
</comment>
<evidence type="ECO:0000256" key="6">
    <source>
        <dbReference type="PIRSR" id="PIRSR600888-3"/>
    </source>
</evidence>
<reference evidence="8 9" key="1">
    <citation type="submission" date="2019-08" db="EMBL/GenBank/DDBJ databases">
        <authorList>
            <consortium name="NARMS: The National Antimicrobial Resistance Monitoring System"/>
        </authorList>
    </citation>
    <scope>NUCLEOTIDE SEQUENCE [LARGE SCALE GENOMIC DNA]</scope>
    <source>
        <strain evidence="8 9">19MD07CB01-EC</strain>
    </source>
</reference>
<evidence type="ECO:0000256" key="1">
    <source>
        <dbReference type="ARBA" id="ARBA00001298"/>
    </source>
</evidence>
<dbReference type="RefSeq" id="WP_001567695.1">
    <property type="nucleotide sequence ID" value="NZ_BFKY01000183.1"/>
</dbReference>
<feature type="site" description="Participates in a stacking interaction with the thymidine ring of dTDP-4-oxo-6-deoxyglucose" evidence="6">
    <location>
        <position position="136"/>
    </location>
</feature>
<dbReference type="SUPFAM" id="SSF51182">
    <property type="entry name" value="RmlC-like cupins"/>
    <property type="match status" value="1"/>
</dbReference>
<dbReference type="PANTHER" id="PTHR21047">
    <property type="entry name" value="DTDP-6-DEOXY-D-GLUCOSE-3,5 EPIMERASE"/>
    <property type="match status" value="1"/>
</dbReference>
<dbReference type="EC" id="5.1.3.13" evidence="3 7"/>
<evidence type="ECO:0000313" key="8">
    <source>
        <dbReference type="EMBL" id="EFD6887761.1"/>
    </source>
</evidence>
<comment type="function">
    <text evidence="2 7">Catalyzes the epimerization of the C3' and C5'positions of dTDP-6-deoxy-D-xylo-4-hexulose, forming dTDP-6-deoxy-L-lyxo-4-hexulose.</text>
</comment>
<dbReference type="UniPathway" id="UPA00124"/>
<dbReference type="Pfam" id="PF00908">
    <property type="entry name" value="dTDP_sugar_isom"/>
    <property type="match status" value="1"/>
</dbReference>
<evidence type="ECO:0000256" key="7">
    <source>
        <dbReference type="RuleBase" id="RU364069"/>
    </source>
</evidence>
<evidence type="ECO:0000256" key="2">
    <source>
        <dbReference type="ARBA" id="ARBA00001997"/>
    </source>
</evidence>
<protein>
    <recommendedName>
        <fullName evidence="4 7">dTDP-4-dehydrorhamnose 3,5-epimerase</fullName>
        <ecNumber evidence="3 7">5.1.3.13</ecNumber>
    </recommendedName>
    <alternativeName>
        <fullName evidence="7">Thymidine diphospho-4-keto-rhamnose 3,5-epimerase</fullName>
    </alternativeName>
</protein>
<evidence type="ECO:0000256" key="5">
    <source>
        <dbReference type="PIRSR" id="PIRSR600888-1"/>
    </source>
</evidence>
<feature type="active site" description="Proton donor" evidence="5">
    <location>
        <position position="130"/>
    </location>
</feature>
<evidence type="ECO:0000256" key="4">
    <source>
        <dbReference type="ARBA" id="ARBA00019595"/>
    </source>
</evidence>
<dbReference type="GO" id="GO:0008830">
    <property type="term" value="F:dTDP-4-dehydrorhamnose 3,5-epimerase activity"/>
    <property type="evidence" value="ECO:0007669"/>
    <property type="project" value="UniProtKB-UniRule"/>
</dbReference>